<protein>
    <recommendedName>
        <fullName evidence="1">Endoplasmic reticulum transmembrane protein</fullName>
    </recommendedName>
</protein>
<keyword evidence="1" id="KW-0812">Transmembrane</keyword>
<feature type="transmembrane region" description="Helical" evidence="1">
    <location>
        <begin position="7"/>
        <end position="25"/>
    </location>
</feature>
<dbReference type="EMBL" id="BAABME010009171">
    <property type="protein sequence ID" value="GAA0174674.1"/>
    <property type="molecule type" value="Genomic_DNA"/>
</dbReference>
<evidence type="ECO:0000313" key="2">
    <source>
        <dbReference type="EMBL" id="GAA0174674.1"/>
    </source>
</evidence>
<evidence type="ECO:0000313" key="3">
    <source>
        <dbReference type="Proteomes" id="UP001454036"/>
    </source>
</evidence>
<dbReference type="GO" id="GO:0006888">
    <property type="term" value="P:endoplasmic reticulum to Golgi vesicle-mediated transport"/>
    <property type="evidence" value="ECO:0007669"/>
    <property type="project" value="UniProtKB-UniRule"/>
</dbReference>
<accession>A0AAV3RE26</accession>
<comment type="caution">
    <text evidence="2">The sequence shown here is derived from an EMBL/GenBank/DDBJ whole genome shotgun (WGS) entry which is preliminary data.</text>
</comment>
<feature type="transmembrane region" description="Helical" evidence="1">
    <location>
        <begin position="45"/>
        <end position="63"/>
    </location>
</feature>
<comment type="function">
    <text evidence="1">May play a role in anterograde transport of membrane proteins from the endoplasmic reticulum to the Golgi.</text>
</comment>
<dbReference type="InterPro" id="IPR008417">
    <property type="entry name" value="BAP29/BAP31"/>
</dbReference>
<proteinExistence type="inferred from homology"/>
<dbReference type="GO" id="GO:0005789">
    <property type="term" value="C:endoplasmic reticulum membrane"/>
    <property type="evidence" value="ECO:0007669"/>
    <property type="project" value="UniProtKB-SubCell"/>
</dbReference>
<comment type="similarity">
    <text evidence="1">Belongs to the BCAP29/BCAP31 family.</text>
</comment>
<keyword evidence="1" id="KW-0256">Endoplasmic reticulum</keyword>
<dbReference type="GO" id="GO:0006886">
    <property type="term" value="P:intracellular protein transport"/>
    <property type="evidence" value="ECO:0007669"/>
    <property type="project" value="UniProtKB-UniRule"/>
</dbReference>
<dbReference type="GO" id="GO:0070973">
    <property type="term" value="P:protein localization to endoplasmic reticulum exit site"/>
    <property type="evidence" value="ECO:0007669"/>
    <property type="project" value="UniProtKB-UniRule"/>
</dbReference>
<keyword evidence="1" id="KW-0472">Membrane</keyword>
<gene>
    <name evidence="2" type="ORF">LIER_28012</name>
</gene>
<evidence type="ECO:0000256" key="1">
    <source>
        <dbReference type="RuleBase" id="RU367026"/>
    </source>
</evidence>
<keyword evidence="1" id="KW-0813">Transport</keyword>
<dbReference type="PANTHER" id="PTHR12701">
    <property type="entry name" value="BCR-ASSOCIATED PROTEIN, BAP"/>
    <property type="match status" value="1"/>
</dbReference>
<keyword evidence="1" id="KW-1133">Transmembrane helix</keyword>
<keyword evidence="3" id="KW-1185">Reference proteome</keyword>
<dbReference type="Proteomes" id="UP001454036">
    <property type="component" value="Unassembled WGS sequence"/>
</dbReference>
<organism evidence="2 3">
    <name type="scientific">Lithospermum erythrorhizon</name>
    <name type="common">Purple gromwell</name>
    <name type="synonym">Lithospermum officinale var. erythrorhizon</name>
    <dbReference type="NCBI Taxonomy" id="34254"/>
    <lineage>
        <taxon>Eukaryota</taxon>
        <taxon>Viridiplantae</taxon>
        <taxon>Streptophyta</taxon>
        <taxon>Embryophyta</taxon>
        <taxon>Tracheophyta</taxon>
        <taxon>Spermatophyta</taxon>
        <taxon>Magnoliopsida</taxon>
        <taxon>eudicotyledons</taxon>
        <taxon>Gunneridae</taxon>
        <taxon>Pentapetalae</taxon>
        <taxon>asterids</taxon>
        <taxon>lamiids</taxon>
        <taxon>Boraginales</taxon>
        <taxon>Boraginaceae</taxon>
        <taxon>Boraginoideae</taxon>
        <taxon>Lithospermeae</taxon>
        <taxon>Lithospermum</taxon>
    </lineage>
</organism>
<keyword evidence="1" id="KW-0653">Protein transport</keyword>
<dbReference type="AlphaFoldDB" id="A0AAV3RE26"/>
<reference evidence="2 3" key="1">
    <citation type="submission" date="2024-01" db="EMBL/GenBank/DDBJ databases">
        <title>The complete chloroplast genome sequence of Lithospermum erythrorhizon: insights into the phylogenetic relationship among Boraginaceae species and the maternal lineages of purple gromwells.</title>
        <authorList>
            <person name="Okada T."/>
            <person name="Watanabe K."/>
        </authorList>
    </citation>
    <scope>NUCLEOTIDE SEQUENCE [LARGE SCALE GENOMIC DNA]</scope>
</reference>
<dbReference type="PANTHER" id="PTHR12701:SF12">
    <property type="entry name" value="ENDOPLASMIC RETICULUM TRANSMEMBRANE PROTEIN"/>
    <property type="match status" value="1"/>
</dbReference>
<sequence>MALEWVALGYAALAESILLLLLTLPGLNPLLRGLISVTRNLLKPLLTVVPFCFFLLLDIYWKIEQLNKRVQKIKNQE</sequence>
<keyword evidence="1" id="KW-0931">ER-Golgi transport</keyword>
<comment type="subcellular location">
    <subcellularLocation>
        <location evidence="1">Endoplasmic reticulum membrane</location>
        <topology evidence="1">Multi-pass membrane protein</topology>
    </subcellularLocation>
</comment>
<comment type="caution">
    <text evidence="1">Lacks conserved residue(s) required for the propagation of feature annotation.</text>
</comment>
<name>A0AAV3RE26_LITER</name>